<gene>
    <name evidence="1" type="ORF">HUG10_17440</name>
</gene>
<dbReference type="RefSeq" id="WP_179170777.1">
    <property type="nucleotide sequence ID" value="NZ_CP058529.1"/>
</dbReference>
<proteinExistence type="predicted"/>
<dbReference type="InterPro" id="IPR007404">
    <property type="entry name" value="YdjM-like"/>
</dbReference>
<keyword evidence="2" id="KW-1185">Reference proteome</keyword>
<dbReference type="GeneID" id="56030655"/>
<dbReference type="OrthoDB" id="200338at2157"/>
<evidence type="ECO:0000313" key="1">
    <source>
        <dbReference type="EMBL" id="QLG29203.1"/>
    </source>
</evidence>
<dbReference type="Proteomes" id="UP000509750">
    <property type="component" value="Chromosome"/>
</dbReference>
<name>A0A7D5L2Z4_9EURY</name>
<evidence type="ECO:0000313" key="2">
    <source>
        <dbReference type="Proteomes" id="UP000509750"/>
    </source>
</evidence>
<keyword evidence="1" id="KW-0378">Hydrolase</keyword>
<dbReference type="KEGG" id="halg:HUG10_17440"/>
<sequence length="189" mass="20457">MWPWGHLAFGYLLESVWKHRREGRPPTGLETLALAIGTQFPDLVDKPFAWTFGVLPSGRSLTHSVFTMMAVVSIAYVVLEGRAAREYVGPFALGYVSHLLGDSVRPVLAGDGEGVGFLAWPLASTDYGVETGLLAHFARLQPSDLLGPEGGIVALSLFVWVFDGRPGPEEFGALLVRAYDGVRSLCAVR</sequence>
<dbReference type="Pfam" id="PF04307">
    <property type="entry name" value="YdjM"/>
    <property type="match status" value="1"/>
</dbReference>
<organism evidence="1 2">
    <name type="scientific">Halorarum halophilum</name>
    <dbReference type="NCBI Taxonomy" id="2743090"/>
    <lineage>
        <taxon>Archaea</taxon>
        <taxon>Methanobacteriati</taxon>
        <taxon>Methanobacteriota</taxon>
        <taxon>Stenosarchaea group</taxon>
        <taxon>Halobacteria</taxon>
        <taxon>Halobacteriales</taxon>
        <taxon>Haloferacaceae</taxon>
        <taxon>Halorarum</taxon>
    </lineage>
</organism>
<reference evidence="1 2" key="1">
    <citation type="submission" date="2020-07" db="EMBL/GenBank/DDBJ databases">
        <title>Gai3-2, isolated from salt lake.</title>
        <authorList>
            <person name="Cui H."/>
            <person name="Shi X."/>
        </authorList>
    </citation>
    <scope>NUCLEOTIDE SEQUENCE [LARGE SCALE GENOMIC DNA]</scope>
    <source>
        <strain evidence="1 2">Gai3-2</strain>
    </source>
</reference>
<dbReference type="AlphaFoldDB" id="A0A7D5L2Z4"/>
<accession>A0A7D5L2Z4</accession>
<dbReference type="EMBL" id="CP058529">
    <property type="protein sequence ID" value="QLG29203.1"/>
    <property type="molecule type" value="Genomic_DNA"/>
</dbReference>
<protein>
    <submittedName>
        <fullName evidence="1">Metal-dependent hydrolase</fullName>
    </submittedName>
</protein>
<dbReference type="GO" id="GO:0016787">
    <property type="term" value="F:hydrolase activity"/>
    <property type="evidence" value="ECO:0007669"/>
    <property type="project" value="UniProtKB-KW"/>
</dbReference>